<keyword evidence="3" id="KW-1185">Reference proteome</keyword>
<protein>
    <submittedName>
        <fullName evidence="2">Uncharacterized protein</fullName>
    </submittedName>
</protein>
<sequence>MKKEIVVGMMIIVSMVGVCWGWQDQLAEYGGHEEWREHGRDAAHADVIEHGRVEAADTYDLKAKYEATKERASQAMGDIGAQMRGNVALAEL</sequence>
<reference evidence="2 3" key="1">
    <citation type="journal article" date="2024" name="G3 (Bethesda)">
        <title>Genome assembly of Hibiscus sabdariffa L. provides insights into metabolisms of medicinal natural products.</title>
        <authorList>
            <person name="Kim T."/>
        </authorList>
    </citation>
    <scope>NUCLEOTIDE SEQUENCE [LARGE SCALE GENOMIC DNA]</scope>
    <source>
        <strain evidence="2">TK-2024</strain>
        <tissue evidence="2">Old leaves</tissue>
    </source>
</reference>
<dbReference type="EMBL" id="JBBPBN010000022">
    <property type="protein sequence ID" value="KAK9013024.1"/>
    <property type="molecule type" value="Genomic_DNA"/>
</dbReference>
<gene>
    <name evidence="2" type="ORF">V6N11_041047</name>
</gene>
<accession>A0ABR2RJN5</accession>
<proteinExistence type="predicted"/>
<feature type="transmembrane region" description="Helical" evidence="1">
    <location>
        <begin position="5"/>
        <end position="23"/>
    </location>
</feature>
<keyword evidence="1" id="KW-1133">Transmembrane helix</keyword>
<dbReference type="Proteomes" id="UP001396334">
    <property type="component" value="Unassembled WGS sequence"/>
</dbReference>
<evidence type="ECO:0000313" key="2">
    <source>
        <dbReference type="EMBL" id="KAK9013024.1"/>
    </source>
</evidence>
<comment type="caution">
    <text evidence="2">The sequence shown here is derived from an EMBL/GenBank/DDBJ whole genome shotgun (WGS) entry which is preliminary data.</text>
</comment>
<keyword evidence="1" id="KW-0812">Transmembrane</keyword>
<organism evidence="2 3">
    <name type="scientific">Hibiscus sabdariffa</name>
    <name type="common">roselle</name>
    <dbReference type="NCBI Taxonomy" id="183260"/>
    <lineage>
        <taxon>Eukaryota</taxon>
        <taxon>Viridiplantae</taxon>
        <taxon>Streptophyta</taxon>
        <taxon>Embryophyta</taxon>
        <taxon>Tracheophyta</taxon>
        <taxon>Spermatophyta</taxon>
        <taxon>Magnoliopsida</taxon>
        <taxon>eudicotyledons</taxon>
        <taxon>Gunneridae</taxon>
        <taxon>Pentapetalae</taxon>
        <taxon>rosids</taxon>
        <taxon>malvids</taxon>
        <taxon>Malvales</taxon>
        <taxon>Malvaceae</taxon>
        <taxon>Malvoideae</taxon>
        <taxon>Hibiscus</taxon>
    </lineage>
</organism>
<evidence type="ECO:0000256" key="1">
    <source>
        <dbReference type="SAM" id="Phobius"/>
    </source>
</evidence>
<evidence type="ECO:0000313" key="3">
    <source>
        <dbReference type="Proteomes" id="UP001396334"/>
    </source>
</evidence>
<keyword evidence="1" id="KW-0472">Membrane</keyword>
<name>A0ABR2RJN5_9ROSI</name>